<organism evidence="4 5">
    <name type="scientific">Neoroseomonas terrae</name>
    <dbReference type="NCBI Taxonomy" id="424799"/>
    <lineage>
        <taxon>Bacteria</taxon>
        <taxon>Pseudomonadati</taxon>
        <taxon>Pseudomonadota</taxon>
        <taxon>Alphaproteobacteria</taxon>
        <taxon>Acetobacterales</taxon>
        <taxon>Acetobacteraceae</taxon>
        <taxon>Neoroseomonas</taxon>
    </lineage>
</organism>
<dbReference type="SUPFAM" id="SSF53067">
    <property type="entry name" value="Actin-like ATPase domain"/>
    <property type="match status" value="1"/>
</dbReference>
<dbReference type="PANTHER" id="PTHR11365:SF23">
    <property type="entry name" value="HYPOTHETICAL 5-OXOPROLINASE (EUROFUNG)-RELATED"/>
    <property type="match status" value="1"/>
</dbReference>
<evidence type="ECO:0000313" key="5">
    <source>
        <dbReference type="Proteomes" id="UP000698752"/>
    </source>
</evidence>
<dbReference type="Pfam" id="PF01968">
    <property type="entry name" value="Hydantoinase_A"/>
    <property type="match status" value="1"/>
</dbReference>
<feature type="domain" description="Hydantoinase/oxoprolinase N-terminal" evidence="2">
    <location>
        <begin position="7"/>
        <end position="185"/>
    </location>
</feature>
<dbReference type="InterPro" id="IPR049517">
    <property type="entry name" value="ACX-like_C"/>
</dbReference>
<comment type="caution">
    <text evidence="4">The sequence shown here is derived from an EMBL/GenBank/DDBJ whole genome shotgun (WGS) entry which is preliminary data.</text>
</comment>
<dbReference type="InterPro" id="IPR008040">
    <property type="entry name" value="Hydant_A_N"/>
</dbReference>
<keyword evidence="5" id="KW-1185">Reference proteome</keyword>
<accession>A0ABS5EJY2</accession>
<evidence type="ECO:0000313" key="4">
    <source>
        <dbReference type="EMBL" id="MBR0651332.1"/>
    </source>
</evidence>
<dbReference type="Proteomes" id="UP000698752">
    <property type="component" value="Unassembled WGS sequence"/>
</dbReference>
<name>A0ABS5EJY2_9PROT</name>
<dbReference type="InterPro" id="IPR002821">
    <property type="entry name" value="Hydantoinase_A"/>
</dbReference>
<dbReference type="Pfam" id="PF05378">
    <property type="entry name" value="Hydant_A_N"/>
    <property type="match status" value="1"/>
</dbReference>
<proteinExistence type="predicted"/>
<dbReference type="EMBL" id="JAAEDI010000017">
    <property type="protein sequence ID" value="MBR0651332.1"/>
    <property type="molecule type" value="Genomic_DNA"/>
</dbReference>
<dbReference type="Pfam" id="PF19278">
    <property type="entry name" value="Hydant_A_C"/>
    <property type="match status" value="1"/>
</dbReference>
<dbReference type="InterPro" id="IPR043129">
    <property type="entry name" value="ATPase_NBD"/>
</dbReference>
<dbReference type="InterPro" id="IPR045079">
    <property type="entry name" value="Oxoprolinase-like"/>
</dbReference>
<sequence>MTSPSLRIGVDVGGTFTDFVLVDEAKSRVLTGKRLTTPDDPGRAILDGITRLLGEAGATIDDVRQVVHGTTLVTNTVIERKGARIGLITTKGFRDNLEMGREMRYDLYDLALEKPEPLVPRPRRHAVTERLSAQGDILRPLDEAEVRAAAQALKAQQVEAVAVCLLHSYLDPSHERRIGAMLAEELPGVPVTLSSDVAPEIREYERANTACVNAYVLPLMDRYLAKLEEELHRRGLRGPLHLMLSAGGTATVRYARSNPVQLIESGPAAGATAAMHVGAACGLSEMISFDMGGTTAKMCLIEGGEAEHSSTFEAARVKRFRKGSGLPLKVPVIDLIEIGAGGGSIAAVNAMGLLTVGPESAGSVPGPVCYGRGGRRPTVTDADLLLGYLSPDYFLGGEMGLDREAVESAVRDDLAGPLGMSVDQVAAGIHAVVNENMAAATRMYIAEKGRDPRRYALLAFGGAGPVHAYGLAKLLKLRRIVVPAGAGVASALGFLVAAPAIDLVRSGVRRLSSVDWAEVAKHYAEMEAESRTLLVETGAAEGDVAFRRSADMRYVGQGFDIAVPLPDTLTPESVEAAFLDAYERLFDRRIEGLPIEVLSWRLAASASRPTVPATLGASIEGAAKKGERDIWFPQTGRKPCAVYDRYRMQPGVTLRGPAVVEERESTTVIGPDCDFGLDAHGNLVIDIDAADAA</sequence>
<reference evidence="5" key="1">
    <citation type="journal article" date="2021" name="Syst. Appl. Microbiol.">
        <title>Roseomonas hellenica sp. nov., isolated from roots of wild-growing Alkanna tinctoria.</title>
        <authorList>
            <person name="Rat A."/>
            <person name="Naranjo H.D."/>
            <person name="Lebbe L."/>
            <person name="Cnockaert M."/>
            <person name="Krigas N."/>
            <person name="Grigoriadou K."/>
            <person name="Maloupa E."/>
            <person name="Willems A."/>
        </authorList>
    </citation>
    <scope>NUCLEOTIDE SEQUENCE [LARGE SCALE GENOMIC DNA]</scope>
    <source>
        <strain evidence="5">LMG 31159</strain>
    </source>
</reference>
<evidence type="ECO:0000259" key="1">
    <source>
        <dbReference type="Pfam" id="PF01968"/>
    </source>
</evidence>
<evidence type="ECO:0000259" key="3">
    <source>
        <dbReference type="Pfam" id="PF19278"/>
    </source>
</evidence>
<dbReference type="RefSeq" id="WP_211869994.1">
    <property type="nucleotide sequence ID" value="NZ_JAAEDI010000017.1"/>
</dbReference>
<protein>
    <submittedName>
        <fullName evidence="4">Hydantoinase/oxoprolinase family protein</fullName>
    </submittedName>
</protein>
<dbReference type="PANTHER" id="PTHR11365">
    <property type="entry name" value="5-OXOPROLINASE RELATED"/>
    <property type="match status" value="1"/>
</dbReference>
<gene>
    <name evidence="4" type="ORF">GXW78_16790</name>
</gene>
<dbReference type="Gene3D" id="3.30.420.40">
    <property type="match status" value="1"/>
</dbReference>
<feature type="domain" description="Hydantoinase A/oxoprolinase" evidence="1">
    <location>
        <begin position="206"/>
        <end position="500"/>
    </location>
</feature>
<feature type="domain" description="Acetophenone carboxylase-like C-terminal" evidence="3">
    <location>
        <begin position="518"/>
        <end position="680"/>
    </location>
</feature>
<evidence type="ECO:0000259" key="2">
    <source>
        <dbReference type="Pfam" id="PF05378"/>
    </source>
</evidence>